<dbReference type="EMBL" id="MN740186">
    <property type="protein sequence ID" value="QHT92509.1"/>
    <property type="molecule type" value="Genomic_DNA"/>
</dbReference>
<accession>A0A6C0II91</accession>
<name>A0A6C0II91_9ZZZZ</name>
<reference evidence="1" key="1">
    <citation type="journal article" date="2020" name="Nature">
        <title>Giant virus diversity and host interactions through global metagenomics.</title>
        <authorList>
            <person name="Schulz F."/>
            <person name="Roux S."/>
            <person name="Paez-Espino D."/>
            <person name="Jungbluth S."/>
            <person name="Walsh D.A."/>
            <person name="Denef V.J."/>
            <person name="McMahon K.D."/>
            <person name="Konstantinidis K.T."/>
            <person name="Eloe-Fadrosh E.A."/>
            <person name="Kyrpides N.C."/>
            <person name="Woyke T."/>
        </authorList>
    </citation>
    <scope>NUCLEOTIDE SEQUENCE</scope>
    <source>
        <strain evidence="1">GVMAG-M-3300023184-88</strain>
    </source>
</reference>
<protein>
    <submittedName>
        <fullName evidence="1">Uncharacterized protein</fullName>
    </submittedName>
</protein>
<organism evidence="1">
    <name type="scientific">viral metagenome</name>
    <dbReference type="NCBI Taxonomy" id="1070528"/>
    <lineage>
        <taxon>unclassified sequences</taxon>
        <taxon>metagenomes</taxon>
        <taxon>organismal metagenomes</taxon>
    </lineage>
</organism>
<sequence>MSGGRFICGMRRFDKHKVANDKPTNVTMYNEQQQKLSELLRLREEQDKGVFVPIQSKPIVSIEPTISSSTIMYTPWKTPSSTFSTFSTF</sequence>
<proteinExistence type="predicted"/>
<evidence type="ECO:0000313" key="1">
    <source>
        <dbReference type="EMBL" id="QHT92509.1"/>
    </source>
</evidence>
<dbReference type="AlphaFoldDB" id="A0A6C0II91"/>